<dbReference type="OrthoDB" id="9791090at2"/>
<keyword evidence="1" id="KW-1133">Transmembrane helix</keyword>
<feature type="transmembrane region" description="Helical" evidence="1">
    <location>
        <begin position="155"/>
        <end position="175"/>
    </location>
</feature>
<accession>D3P9Q1</accession>
<feature type="transmembrane region" description="Helical" evidence="1">
    <location>
        <begin position="93"/>
        <end position="111"/>
    </location>
</feature>
<dbReference type="Pfam" id="PF09991">
    <property type="entry name" value="DUF2232"/>
    <property type="match status" value="1"/>
</dbReference>
<dbReference type="STRING" id="639282.DEFDS_1990"/>
<feature type="transmembrane region" description="Helical" evidence="1">
    <location>
        <begin position="21"/>
        <end position="42"/>
    </location>
</feature>
<evidence type="ECO:0008006" key="4">
    <source>
        <dbReference type="Google" id="ProtNLM"/>
    </source>
</evidence>
<dbReference type="RefSeq" id="WP_013008686.1">
    <property type="nucleotide sequence ID" value="NC_013939.1"/>
</dbReference>
<dbReference type="Proteomes" id="UP000001520">
    <property type="component" value="Chromosome"/>
</dbReference>
<evidence type="ECO:0000313" key="2">
    <source>
        <dbReference type="EMBL" id="BAI81441.1"/>
    </source>
</evidence>
<keyword evidence="3" id="KW-1185">Reference proteome</keyword>
<feature type="transmembrane region" description="Helical" evidence="1">
    <location>
        <begin position="253"/>
        <end position="274"/>
    </location>
</feature>
<dbReference type="InterPro" id="IPR018710">
    <property type="entry name" value="DUF2232"/>
</dbReference>
<reference evidence="2 3" key="1">
    <citation type="journal article" date="2010" name="DNA Res.">
        <title>Bacterial lifestyle in a deep-sea hydrothermal vent chimney revealed by the genome sequence of the thermophilic bacterium Deferribacter desulfuricans SSM1.</title>
        <authorList>
            <person name="Takaki Y."/>
            <person name="Shimamura S."/>
            <person name="Nakagawa S."/>
            <person name="Fukuhara Y."/>
            <person name="Horikawa H."/>
            <person name="Ankai A."/>
            <person name="Harada T."/>
            <person name="Hosoyama A."/>
            <person name="Oguchi A."/>
            <person name="Fukui S."/>
            <person name="Fujita N."/>
            <person name="Takami H."/>
            <person name="Takai K."/>
        </authorList>
    </citation>
    <scope>NUCLEOTIDE SEQUENCE [LARGE SCALE GENOMIC DNA]</scope>
    <source>
        <strain evidence="3">DSM 14783 / JCM 11476 / NBRC 101012 / SSM1</strain>
    </source>
</reference>
<feature type="transmembrane region" description="Helical" evidence="1">
    <location>
        <begin position="54"/>
        <end position="81"/>
    </location>
</feature>
<dbReference type="eggNOG" id="COG4241">
    <property type="taxonomic scope" value="Bacteria"/>
</dbReference>
<gene>
    <name evidence="2" type="ordered locus">DEFDS_1990</name>
</gene>
<feature type="transmembrane region" description="Helical" evidence="1">
    <location>
        <begin position="196"/>
        <end position="213"/>
    </location>
</feature>
<proteinExistence type="predicted"/>
<evidence type="ECO:0000313" key="3">
    <source>
        <dbReference type="Proteomes" id="UP000001520"/>
    </source>
</evidence>
<dbReference type="KEGG" id="ddf:DEFDS_1990"/>
<dbReference type="HOGENOM" id="CLU_908373_0_0_0"/>
<organism evidence="2 3">
    <name type="scientific">Deferribacter desulfuricans (strain DSM 14783 / JCM 11476 / NBRC 101012 / SSM1)</name>
    <dbReference type="NCBI Taxonomy" id="639282"/>
    <lineage>
        <taxon>Bacteria</taxon>
        <taxon>Pseudomonadati</taxon>
        <taxon>Deferribacterota</taxon>
        <taxon>Deferribacteres</taxon>
        <taxon>Deferribacterales</taxon>
        <taxon>Deferribacteraceae</taxon>
        <taxon>Deferribacter</taxon>
    </lineage>
</organism>
<keyword evidence="1" id="KW-0472">Membrane</keyword>
<feature type="transmembrane region" description="Helical" evidence="1">
    <location>
        <begin position="219"/>
        <end position="241"/>
    </location>
</feature>
<sequence length="291" mass="34020">MINPISIFHLFVSFTLFTFNIYNPYFGLFLGLISPLFLIFYFDISKSNFKIELIVALLIYGYLFKIIALYYILFVLLPVIFIVKGKEKAEFTAGLPSLIVTIIIILFLPNIRDMFISTMISNINSYLEILKSSAPVEKLFYIEKISKNVNQIAKIFVYLMPSLSYGYIVFITYINKRFYLRLKKQTVKPFTVPFKFIPILVIGGFLILSKSFYTKMISYNTLIIFFVLFFLQGIEVLEYWLKKMKIPLILKYLVYFFVILEPPLTVIVSIFGLFDVWIDFRKLNKVGGENG</sequence>
<name>D3P9Q1_DEFDS</name>
<evidence type="ECO:0000256" key="1">
    <source>
        <dbReference type="SAM" id="Phobius"/>
    </source>
</evidence>
<protein>
    <recommendedName>
        <fullName evidence="4">DUF2232 domain-containing protein</fullName>
    </recommendedName>
</protein>
<dbReference type="EMBL" id="AP011529">
    <property type="protein sequence ID" value="BAI81441.1"/>
    <property type="molecule type" value="Genomic_DNA"/>
</dbReference>
<dbReference type="AlphaFoldDB" id="D3P9Q1"/>
<keyword evidence="1" id="KW-0812">Transmembrane</keyword>